<reference evidence="1" key="1">
    <citation type="journal article" date="2020" name="Stud. Mycol.">
        <title>101 Dothideomycetes genomes: a test case for predicting lifestyles and emergence of pathogens.</title>
        <authorList>
            <person name="Haridas S."/>
            <person name="Albert R."/>
            <person name="Binder M."/>
            <person name="Bloem J."/>
            <person name="Labutti K."/>
            <person name="Salamov A."/>
            <person name="Andreopoulos B."/>
            <person name="Baker S."/>
            <person name="Barry K."/>
            <person name="Bills G."/>
            <person name="Bluhm B."/>
            <person name="Cannon C."/>
            <person name="Castanera R."/>
            <person name="Culley D."/>
            <person name="Daum C."/>
            <person name="Ezra D."/>
            <person name="Gonzalez J."/>
            <person name="Henrissat B."/>
            <person name="Kuo A."/>
            <person name="Liang C."/>
            <person name="Lipzen A."/>
            <person name="Lutzoni F."/>
            <person name="Magnuson J."/>
            <person name="Mondo S."/>
            <person name="Nolan M."/>
            <person name="Ohm R."/>
            <person name="Pangilinan J."/>
            <person name="Park H.-J."/>
            <person name="Ramirez L."/>
            <person name="Alfaro M."/>
            <person name="Sun H."/>
            <person name="Tritt A."/>
            <person name="Yoshinaga Y."/>
            <person name="Zwiers L.-H."/>
            <person name="Turgeon B."/>
            <person name="Goodwin S."/>
            <person name="Spatafora J."/>
            <person name="Crous P."/>
            <person name="Grigoriev I."/>
        </authorList>
    </citation>
    <scope>NUCLEOTIDE SEQUENCE</scope>
    <source>
        <strain evidence="1">CBS 269.34</strain>
    </source>
</reference>
<evidence type="ECO:0000313" key="1">
    <source>
        <dbReference type="EMBL" id="KAF2493739.1"/>
    </source>
</evidence>
<feature type="non-terminal residue" evidence="1">
    <location>
        <position position="150"/>
    </location>
</feature>
<keyword evidence="2" id="KW-1185">Reference proteome</keyword>
<organism evidence="1 2">
    <name type="scientific">Lophium mytilinum</name>
    <dbReference type="NCBI Taxonomy" id="390894"/>
    <lineage>
        <taxon>Eukaryota</taxon>
        <taxon>Fungi</taxon>
        <taxon>Dikarya</taxon>
        <taxon>Ascomycota</taxon>
        <taxon>Pezizomycotina</taxon>
        <taxon>Dothideomycetes</taxon>
        <taxon>Pleosporomycetidae</taxon>
        <taxon>Mytilinidiales</taxon>
        <taxon>Mytilinidiaceae</taxon>
        <taxon>Lophium</taxon>
    </lineage>
</organism>
<dbReference type="Proteomes" id="UP000799750">
    <property type="component" value="Unassembled WGS sequence"/>
</dbReference>
<accession>A0A6A6QNN8</accession>
<evidence type="ECO:0000313" key="2">
    <source>
        <dbReference type="Proteomes" id="UP000799750"/>
    </source>
</evidence>
<evidence type="ECO:0008006" key="3">
    <source>
        <dbReference type="Google" id="ProtNLM"/>
    </source>
</evidence>
<sequence length="150" mass="17517">MLASKPQPFNLLGLPADLMDVLGFEHLESLDFFNLRLACRDLYKKTSKAFGRRYFKHMKFMLSPDSLQALEDISKNDELSHYIRHIGIGTERIHSQILNKWDAQNFDEWAQTYRNEYETQLRRQVELDKDGTARRILTGVLSSLPNLQSV</sequence>
<dbReference type="AlphaFoldDB" id="A0A6A6QNN8"/>
<name>A0A6A6QNN8_9PEZI</name>
<dbReference type="EMBL" id="MU004191">
    <property type="protein sequence ID" value="KAF2493739.1"/>
    <property type="molecule type" value="Genomic_DNA"/>
</dbReference>
<protein>
    <recommendedName>
        <fullName evidence="3">F-box domain-containing protein</fullName>
    </recommendedName>
</protein>
<dbReference type="OrthoDB" id="5279008at2759"/>
<proteinExistence type="predicted"/>
<gene>
    <name evidence="1" type="ORF">BU16DRAFT_463500</name>
</gene>